<sequence length="71" mass="8331">MNKKAIVYIRQCIDMSSFHHVANEIDVYELWKKLESMFEQKTVGNKIFLLNKLVNLDSKEGISMIDHLNAF</sequence>
<organism evidence="1 2">
    <name type="scientific">Vitis vinifera</name>
    <name type="common">Grape</name>
    <dbReference type="NCBI Taxonomy" id="29760"/>
    <lineage>
        <taxon>Eukaryota</taxon>
        <taxon>Viridiplantae</taxon>
        <taxon>Streptophyta</taxon>
        <taxon>Embryophyta</taxon>
        <taxon>Tracheophyta</taxon>
        <taxon>Spermatophyta</taxon>
        <taxon>Magnoliopsida</taxon>
        <taxon>eudicotyledons</taxon>
        <taxon>Gunneridae</taxon>
        <taxon>Pentapetalae</taxon>
        <taxon>rosids</taxon>
        <taxon>Vitales</taxon>
        <taxon>Vitaceae</taxon>
        <taxon>Viteae</taxon>
        <taxon>Vitis</taxon>
    </lineage>
</organism>
<protein>
    <recommendedName>
        <fullName evidence="3">Retrovirus-related Pol polyprotein from transposon TNT 1-94</fullName>
    </recommendedName>
</protein>
<gene>
    <name evidence="1" type="ORF">VitviT2T_024231</name>
</gene>
<proteinExistence type="predicted"/>
<dbReference type="Proteomes" id="UP001227230">
    <property type="component" value="Chromosome 16"/>
</dbReference>
<dbReference type="EMBL" id="CP126663">
    <property type="protein sequence ID" value="WKA06328.1"/>
    <property type="molecule type" value="Genomic_DNA"/>
</dbReference>
<keyword evidence="2" id="KW-1185">Reference proteome</keyword>
<dbReference type="Pfam" id="PF14223">
    <property type="entry name" value="Retrotran_gag_2"/>
    <property type="match status" value="1"/>
</dbReference>
<evidence type="ECO:0000313" key="2">
    <source>
        <dbReference type="Proteomes" id="UP001227230"/>
    </source>
</evidence>
<name>A0ABY9DH42_VITVI</name>
<evidence type="ECO:0008006" key="3">
    <source>
        <dbReference type="Google" id="ProtNLM"/>
    </source>
</evidence>
<accession>A0ABY9DH42</accession>
<evidence type="ECO:0000313" key="1">
    <source>
        <dbReference type="EMBL" id="WKA06328.1"/>
    </source>
</evidence>
<reference evidence="1 2" key="1">
    <citation type="journal article" date="2023" name="Hortic Res">
        <title>The complete reference genome for grapevine (Vitis vinifera L.) genetics and breeding.</title>
        <authorList>
            <person name="Shi X."/>
            <person name="Cao S."/>
            <person name="Wang X."/>
            <person name="Huang S."/>
            <person name="Wang Y."/>
            <person name="Liu Z."/>
            <person name="Liu W."/>
            <person name="Leng X."/>
            <person name="Peng Y."/>
            <person name="Wang N."/>
            <person name="Wang Y."/>
            <person name="Ma Z."/>
            <person name="Xu X."/>
            <person name="Zhang F."/>
            <person name="Xue H."/>
            <person name="Zhong H."/>
            <person name="Wang Y."/>
            <person name="Zhang K."/>
            <person name="Velt A."/>
            <person name="Avia K."/>
            <person name="Holtgrawe D."/>
            <person name="Grimplet J."/>
            <person name="Matus J.T."/>
            <person name="Ware D."/>
            <person name="Wu X."/>
            <person name="Wang H."/>
            <person name="Liu C."/>
            <person name="Fang Y."/>
            <person name="Rustenholz C."/>
            <person name="Cheng Z."/>
            <person name="Xiao H."/>
            <person name="Zhou Y."/>
        </authorList>
    </citation>
    <scope>NUCLEOTIDE SEQUENCE [LARGE SCALE GENOMIC DNA]</scope>
    <source>
        <strain evidence="2">cv. Pinot noir / PN40024</strain>
        <tissue evidence="1">Leaf</tissue>
    </source>
</reference>